<sequence length="342" mass="36750">MSEKGLVRGTPTDNSQVQLVTITPQLLAGDHSPVLNAAVPQDLLSYQPGPYRIGPGDSLYITVWDHPELTSPAGTQQQTAANGRLVRSDGTLFYPYVGSIKVGGMTIEEVRQTIQSKLAKYVTKPQVDVSIVGYNSQHVLLQGAFMKTDPQPITSVPLTLAQALGTATINSDRANMSDLVLSRDGRAYHLDLAALYDGRGLAKDIYLKPGDHLLLSYNDAEEVYVMGEVMRPQAVTFRALAYLTLTQALGRVGGLNPVTSNGKAVYVIRGANDLKNAPAKVFHLDARSPSAFALADDFRLRPGDVVFVGAAGITRWNRFLSQLLPSATLVTSAAAANYSATH</sequence>
<keyword evidence="19" id="KW-1185">Reference proteome</keyword>
<comment type="caution">
    <text evidence="18">The sequence shown here is derived from an EMBL/GenBank/DDBJ whole genome shotgun (WGS) entry which is preliminary data.</text>
</comment>
<evidence type="ECO:0000259" key="17">
    <source>
        <dbReference type="Pfam" id="PF22461"/>
    </source>
</evidence>
<gene>
    <name evidence="18" type="ORF">ABQJ56_11215</name>
</gene>
<dbReference type="Pfam" id="PF18412">
    <property type="entry name" value="Wza_C"/>
    <property type="match status" value="1"/>
</dbReference>
<evidence type="ECO:0000256" key="9">
    <source>
        <dbReference type="ARBA" id="ARBA00023065"/>
    </source>
</evidence>
<evidence type="ECO:0000256" key="1">
    <source>
        <dbReference type="ARBA" id="ARBA00004571"/>
    </source>
</evidence>
<keyword evidence="9" id="KW-0406">Ion transport</keyword>
<keyword evidence="14" id="KW-0449">Lipoprotein</keyword>
<comment type="subcellular location">
    <subcellularLocation>
        <location evidence="1">Cell outer membrane</location>
        <topology evidence="1">Multi-pass membrane protein</topology>
    </subcellularLocation>
</comment>
<reference evidence="18 19" key="1">
    <citation type="submission" date="2024-06" db="EMBL/GenBank/DDBJ databases">
        <authorList>
            <person name="Woo H."/>
        </authorList>
    </citation>
    <scope>NUCLEOTIDE SEQUENCE [LARGE SCALE GENOMIC DNA]</scope>
    <source>
        <strain evidence="18 19">S2-g</strain>
    </source>
</reference>
<dbReference type="RefSeq" id="WP_367845197.1">
    <property type="nucleotide sequence ID" value="NZ_JBFOHL010000009.1"/>
</dbReference>
<feature type="domain" description="SLBB" evidence="17">
    <location>
        <begin position="137"/>
        <end position="213"/>
    </location>
</feature>
<evidence type="ECO:0000313" key="19">
    <source>
        <dbReference type="Proteomes" id="UP001556170"/>
    </source>
</evidence>
<evidence type="ECO:0000259" key="16">
    <source>
        <dbReference type="Pfam" id="PF18412"/>
    </source>
</evidence>
<dbReference type="Pfam" id="PF22461">
    <property type="entry name" value="SLBB_2"/>
    <property type="match status" value="2"/>
</dbReference>
<evidence type="ECO:0000256" key="6">
    <source>
        <dbReference type="ARBA" id="ARBA00022692"/>
    </source>
</evidence>
<proteinExistence type="inferred from homology"/>
<evidence type="ECO:0000256" key="4">
    <source>
        <dbReference type="ARBA" id="ARBA00022452"/>
    </source>
</evidence>
<dbReference type="Proteomes" id="UP001556170">
    <property type="component" value="Unassembled WGS sequence"/>
</dbReference>
<name>A0ABV3QQA4_9GAMM</name>
<dbReference type="InterPro" id="IPR049712">
    <property type="entry name" value="Poly_export"/>
</dbReference>
<keyword evidence="12" id="KW-0564">Palmitate</keyword>
<keyword evidence="6" id="KW-0812">Transmembrane</keyword>
<dbReference type="PANTHER" id="PTHR33619:SF3">
    <property type="entry name" value="POLYSACCHARIDE EXPORT PROTEIN GFCE-RELATED"/>
    <property type="match status" value="1"/>
</dbReference>
<protein>
    <submittedName>
        <fullName evidence="18">Polysaccharide biosynthesis/export family protein</fullName>
    </submittedName>
</protein>
<evidence type="ECO:0000256" key="11">
    <source>
        <dbReference type="ARBA" id="ARBA00023136"/>
    </source>
</evidence>
<evidence type="ECO:0000256" key="8">
    <source>
        <dbReference type="ARBA" id="ARBA00023047"/>
    </source>
</evidence>
<evidence type="ECO:0000256" key="12">
    <source>
        <dbReference type="ARBA" id="ARBA00023139"/>
    </source>
</evidence>
<dbReference type="EMBL" id="JBFOHL010000009">
    <property type="protein sequence ID" value="MEW9624796.1"/>
    <property type="molecule type" value="Genomic_DNA"/>
</dbReference>
<keyword evidence="8" id="KW-0625">Polysaccharide transport</keyword>
<evidence type="ECO:0000256" key="13">
    <source>
        <dbReference type="ARBA" id="ARBA00023237"/>
    </source>
</evidence>
<evidence type="ECO:0000259" key="15">
    <source>
        <dbReference type="Pfam" id="PF02563"/>
    </source>
</evidence>
<feature type="domain" description="Outer-membrane lipoprotein Wza C-terminal" evidence="16">
    <location>
        <begin position="311"/>
        <end position="332"/>
    </location>
</feature>
<evidence type="ECO:0000256" key="7">
    <source>
        <dbReference type="ARBA" id="ARBA00022729"/>
    </source>
</evidence>
<dbReference type="InterPro" id="IPR040716">
    <property type="entry name" value="Wza_C"/>
</dbReference>
<dbReference type="InterPro" id="IPR003715">
    <property type="entry name" value="Poly_export_N"/>
</dbReference>
<keyword evidence="11" id="KW-0472">Membrane</keyword>
<evidence type="ECO:0000256" key="5">
    <source>
        <dbReference type="ARBA" id="ARBA00022597"/>
    </source>
</evidence>
<organism evidence="18 19">
    <name type="scientific">Rhodanobacter geophilus</name>
    <dbReference type="NCBI Taxonomy" id="3162488"/>
    <lineage>
        <taxon>Bacteria</taxon>
        <taxon>Pseudomonadati</taxon>
        <taxon>Pseudomonadota</taxon>
        <taxon>Gammaproteobacteria</taxon>
        <taxon>Lysobacterales</taxon>
        <taxon>Rhodanobacteraceae</taxon>
        <taxon>Rhodanobacter</taxon>
    </lineage>
</organism>
<dbReference type="Pfam" id="PF02563">
    <property type="entry name" value="Poly_export"/>
    <property type="match status" value="1"/>
</dbReference>
<evidence type="ECO:0000256" key="2">
    <source>
        <dbReference type="ARBA" id="ARBA00009450"/>
    </source>
</evidence>
<keyword evidence="13" id="KW-0998">Cell outer membrane</keyword>
<comment type="similarity">
    <text evidence="2">Belongs to the BexD/CtrA/VexA family.</text>
</comment>
<evidence type="ECO:0000256" key="10">
    <source>
        <dbReference type="ARBA" id="ARBA00023114"/>
    </source>
</evidence>
<dbReference type="Gene3D" id="3.10.560.10">
    <property type="entry name" value="Outer membrane lipoprotein wza domain like"/>
    <property type="match status" value="2"/>
</dbReference>
<keyword evidence="3" id="KW-0813">Transport</keyword>
<feature type="domain" description="SLBB" evidence="17">
    <location>
        <begin position="222"/>
        <end position="308"/>
    </location>
</feature>
<keyword evidence="4" id="KW-1134">Transmembrane beta strand</keyword>
<dbReference type="InterPro" id="IPR054765">
    <property type="entry name" value="SLBB_dom"/>
</dbReference>
<dbReference type="PANTHER" id="PTHR33619">
    <property type="entry name" value="POLYSACCHARIDE EXPORT PROTEIN GFCE-RELATED"/>
    <property type="match status" value="1"/>
</dbReference>
<keyword evidence="7" id="KW-0732">Signal</keyword>
<feature type="domain" description="Polysaccharide export protein N-terminal" evidence="15">
    <location>
        <begin position="47"/>
        <end position="131"/>
    </location>
</feature>
<keyword evidence="10" id="KW-0626">Porin</keyword>
<evidence type="ECO:0000256" key="3">
    <source>
        <dbReference type="ARBA" id="ARBA00022448"/>
    </source>
</evidence>
<evidence type="ECO:0000256" key="14">
    <source>
        <dbReference type="ARBA" id="ARBA00023288"/>
    </source>
</evidence>
<dbReference type="Gene3D" id="3.30.1950.10">
    <property type="entry name" value="wza like domain"/>
    <property type="match status" value="1"/>
</dbReference>
<evidence type="ECO:0000313" key="18">
    <source>
        <dbReference type="EMBL" id="MEW9624796.1"/>
    </source>
</evidence>
<keyword evidence="5" id="KW-0762">Sugar transport</keyword>
<accession>A0ABV3QQA4</accession>